<protein>
    <submittedName>
        <fullName evidence="1">Putative ovule protein</fullName>
    </submittedName>
</protein>
<organism evidence="1">
    <name type="scientific">Solanum chacoense</name>
    <name type="common">Chaco potato</name>
    <dbReference type="NCBI Taxonomy" id="4108"/>
    <lineage>
        <taxon>Eukaryota</taxon>
        <taxon>Viridiplantae</taxon>
        <taxon>Streptophyta</taxon>
        <taxon>Embryophyta</taxon>
        <taxon>Tracheophyta</taxon>
        <taxon>Spermatophyta</taxon>
        <taxon>Magnoliopsida</taxon>
        <taxon>eudicotyledons</taxon>
        <taxon>Gunneridae</taxon>
        <taxon>Pentapetalae</taxon>
        <taxon>asterids</taxon>
        <taxon>lamiids</taxon>
        <taxon>Solanales</taxon>
        <taxon>Solanaceae</taxon>
        <taxon>Solanoideae</taxon>
        <taxon>Solaneae</taxon>
        <taxon>Solanum</taxon>
    </lineage>
</organism>
<evidence type="ECO:0000313" key="1">
    <source>
        <dbReference type="EMBL" id="JAP22723.1"/>
    </source>
</evidence>
<sequence>MLPNNYPHVLVAEMMYNSLTSVQCLSSVIKVGLTSVDKQFYLVHYQVNVSKQPFYKIEPY</sequence>
<name>A0A0V0HRB9_SOLCH</name>
<dbReference type="EMBL" id="GEDG01016252">
    <property type="protein sequence ID" value="JAP22723.1"/>
    <property type="molecule type" value="Transcribed_RNA"/>
</dbReference>
<accession>A0A0V0HRB9</accession>
<proteinExistence type="predicted"/>
<dbReference type="AlphaFoldDB" id="A0A0V0HRB9"/>
<reference evidence="1" key="1">
    <citation type="submission" date="2015-12" db="EMBL/GenBank/DDBJ databases">
        <title>Gene expression during late stages of embryo sac development: a critical building block for successful pollen-pistil interactions.</title>
        <authorList>
            <person name="Liu Y."/>
            <person name="Joly V."/>
            <person name="Sabar M."/>
            <person name="Matton D.P."/>
        </authorList>
    </citation>
    <scope>NUCLEOTIDE SEQUENCE</scope>
</reference>